<comment type="caution">
    <text evidence="2">The sequence shown here is derived from an EMBL/GenBank/DDBJ whole genome shotgun (WGS) entry which is preliminary data.</text>
</comment>
<keyword evidence="3" id="KW-1185">Reference proteome</keyword>
<name>A0ABD1NDY6_9FABA</name>
<feature type="region of interest" description="Disordered" evidence="1">
    <location>
        <begin position="222"/>
        <end position="248"/>
    </location>
</feature>
<gene>
    <name evidence="2" type="ORF">Fmac_000319</name>
</gene>
<organism evidence="2 3">
    <name type="scientific">Flemingia macrophylla</name>
    <dbReference type="NCBI Taxonomy" id="520843"/>
    <lineage>
        <taxon>Eukaryota</taxon>
        <taxon>Viridiplantae</taxon>
        <taxon>Streptophyta</taxon>
        <taxon>Embryophyta</taxon>
        <taxon>Tracheophyta</taxon>
        <taxon>Spermatophyta</taxon>
        <taxon>Magnoliopsida</taxon>
        <taxon>eudicotyledons</taxon>
        <taxon>Gunneridae</taxon>
        <taxon>Pentapetalae</taxon>
        <taxon>rosids</taxon>
        <taxon>fabids</taxon>
        <taxon>Fabales</taxon>
        <taxon>Fabaceae</taxon>
        <taxon>Papilionoideae</taxon>
        <taxon>50 kb inversion clade</taxon>
        <taxon>NPAAA clade</taxon>
        <taxon>indigoferoid/millettioid clade</taxon>
        <taxon>Phaseoleae</taxon>
        <taxon>Flemingia</taxon>
    </lineage>
</organism>
<dbReference type="Proteomes" id="UP001603857">
    <property type="component" value="Unassembled WGS sequence"/>
</dbReference>
<feature type="compositionally biased region" description="Basic residues" evidence="1">
    <location>
        <begin position="29"/>
        <end position="39"/>
    </location>
</feature>
<feature type="compositionally biased region" description="Polar residues" evidence="1">
    <location>
        <begin position="116"/>
        <end position="132"/>
    </location>
</feature>
<evidence type="ECO:0000313" key="3">
    <source>
        <dbReference type="Proteomes" id="UP001603857"/>
    </source>
</evidence>
<feature type="region of interest" description="Disordered" evidence="1">
    <location>
        <begin position="1"/>
        <end position="201"/>
    </location>
</feature>
<feature type="compositionally biased region" description="Polar residues" evidence="1">
    <location>
        <begin position="226"/>
        <end position="242"/>
    </location>
</feature>
<feature type="compositionally biased region" description="Polar residues" evidence="1">
    <location>
        <begin position="173"/>
        <end position="184"/>
    </location>
</feature>
<dbReference type="PANTHER" id="PTHR33472:SF24">
    <property type="entry name" value="VEGETATIVE CELL WALL PROTEIN GP1-LIKE"/>
    <property type="match status" value="1"/>
</dbReference>
<proteinExistence type="predicted"/>
<protein>
    <submittedName>
        <fullName evidence="2">Uncharacterized protein</fullName>
    </submittedName>
</protein>
<feature type="compositionally biased region" description="Low complexity" evidence="1">
    <location>
        <begin position="83"/>
        <end position="115"/>
    </location>
</feature>
<dbReference type="PANTHER" id="PTHR33472">
    <property type="entry name" value="OS01G0106600 PROTEIN"/>
    <property type="match status" value="1"/>
</dbReference>
<evidence type="ECO:0000256" key="1">
    <source>
        <dbReference type="SAM" id="MobiDB-lite"/>
    </source>
</evidence>
<accession>A0ABD1NDY6</accession>
<sequence>MPSKKQQCGFRIPWISGPSTETHSPPPKQKSKSFTHRPPFRPPGIASTPRQPPPQGTPKTEPQQVSTSLASHSPAPSVIIDFPESSLSESPSTPSVPNVKESTSTENSNSNSNSSLATQSKPHQPKSNNNNIKRVPSVPRPKKSELDETPDKKQTMMFARSNPSGKDIKLATPASTSATISLSNEENEDPTKDDNISDLNPTLAVDDKTLSVVTLAGDNRGVTMHVSGSHSTRPKPEQTNTSTEKDEAAKTYVNSNVQSINNSIMSHGSINGRDPGVRVILPPQPQPEVKQPMAEVSINRAERVPSRPVVRRRCLRGLMLEPSDSEPDKPRRHGCKFRCGDNNTDVKDIVTK</sequence>
<dbReference type="AlphaFoldDB" id="A0ABD1NDY6"/>
<feature type="compositionally biased region" description="Polar residues" evidence="1">
    <location>
        <begin position="57"/>
        <end position="71"/>
    </location>
</feature>
<reference evidence="2 3" key="1">
    <citation type="submission" date="2024-08" db="EMBL/GenBank/DDBJ databases">
        <title>Insights into the chromosomal genome structure of Flemingia macrophylla.</title>
        <authorList>
            <person name="Ding Y."/>
            <person name="Zhao Y."/>
            <person name="Bi W."/>
            <person name="Wu M."/>
            <person name="Zhao G."/>
            <person name="Gong Y."/>
            <person name="Li W."/>
            <person name="Zhang P."/>
        </authorList>
    </citation>
    <scope>NUCLEOTIDE SEQUENCE [LARGE SCALE GENOMIC DNA]</scope>
    <source>
        <strain evidence="2">DYQJB</strain>
        <tissue evidence="2">Leaf</tissue>
    </source>
</reference>
<feature type="compositionally biased region" description="Basic and acidic residues" evidence="1">
    <location>
        <begin position="142"/>
        <end position="154"/>
    </location>
</feature>
<evidence type="ECO:0000313" key="2">
    <source>
        <dbReference type="EMBL" id="KAL2346319.1"/>
    </source>
</evidence>
<dbReference type="EMBL" id="JBGMDY010000001">
    <property type="protein sequence ID" value="KAL2346319.1"/>
    <property type="molecule type" value="Genomic_DNA"/>
</dbReference>